<name>A0AAV7QJ02_PLEWA</name>
<sequence>MNTLGSRLVSLLNAPGLRILNGRFAGDKSIALTRIYQKAVTIIDYTTVFLVLFEFIGNFIIEVQEMSDHNLQTVTLYLNQISR</sequence>
<keyword evidence="3" id="KW-1185">Reference proteome</keyword>
<accession>A0AAV7QJ02</accession>
<evidence type="ECO:0000313" key="3">
    <source>
        <dbReference type="Proteomes" id="UP001066276"/>
    </source>
</evidence>
<keyword evidence="1" id="KW-0472">Membrane</keyword>
<organism evidence="2 3">
    <name type="scientific">Pleurodeles waltl</name>
    <name type="common">Iberian ribbed newt</name>
    <dbReference type="NCBI Taxonomy" id="8319"/>
    <lineage>
        <taxon>Eukaryota</taxon>
        <taxon>Metazoa</taxon>
        <taxon>Chordata</taxon>
        <taxon>Craniata</taxon>
        <taxon>Vertebrata</taxon>
        <taxon>Euteleostomi</taxon>
        <taxon>Amphibia</taxon>
        <taxon>Batrachia</taxon>
        <taxon>Caudata</taxon>
        <taxon>Salamandroidea</taxon>
        <taxon>Salamandridae</taxon>
        <taxon>Pleurodelinae</taxon>
        <taxon>Pleurodeles</taxon>
    </lineage>
</organism>
<evidence type="ECO:0000313" key="2">
    <source>
        <dbReference type="EMBL" id="KAJ1139316.1"/>
    </source>
</evidence>
<feature type="transmembrane region" description="Helical" evidence="1">
    <location>
        <begin position="42"/>
        <end position="61"/>
    </location>
</feature>
<gene>
    <name evidence="2" type="ORF">NDU88_005691</name>
</gene>
<dbReference type="AlphaFoldDB" id="A0AAV7QJ02"/>
<dbReference type="EMBL" id="JANPWB010000010">
    <property type="protein sequence ID" value="KAJ1139316.1"/>
    <property type="molecule type" value="Genomic_DNA"/>
</dbReference>
<reference evidence="2" key="1">
    <citation type="journal article" date="2022" name="bioRxiv">
        <title>Sequencing and chromosome-scale assembly of the giantPleurodeles waltlgenome.</title>
        <authorList>
            <person name="Brown T."/>
            <person name="Elewa A."/>
            <person name="Iarovenko S."/>
            <person name="Subramanian E."/>
            <person name="Araus A.J."/>
            <person name="Petzold A."/>
            <person name="Susuki M."/>
            <person name="Suzuki K.-i.T."/>
            <person name="Hayashi T."/>
            <person name="Toyoda A."/>
            <person name="Oliveira C."/>
            <person name="Osipova E."/>
            <person name="Leigh N.D."/>
            <person name="Simon A."/>
            <person name="Yun M.H."/>
        </authorList>
    </citation>
    <scope>NUCLEOTIDE SEQUENCE</scope>
    <source>
        <strain evidence="2">20211129_DDA</strain>
        <tissue evidence="2">Liver</tissue>
    </source>
</reference>
<dbReference type="Proteomes" id="UP001066276">
    <property type="component" value="Chromosome 6"/>
</dbReference>
<comment type="caution">
    <text evidence="2">The sequence shown here is derived from an EMBL/GenBank/DDBJ whole genome shotgun (WGS) entry which is preliminary data.</text>
</comment>
<keyword evidence="1" id="KW-0812">Transmembrane</keyword>
<protein>
    <submittedName>
        <fullName evidence="2">Uncharacterized protein</fullName>
    </submittedName>
</protein>
<evidence type="ECO:0000256" key="1">
    <source>
        <dbReference type="SAM" id="Phobius"/>
    </source>
</evidence>
<keyword evidence="1" id="KW-1133">Transmembrane helix</keyword>
<proteinExistence type="predicted"/>